<dbReference type="AlphaFoldDB" id="A0A840PDH9"/>
<accession>A0A840PDH9</accession>
<sequence length="164" mass="17652">MIDEEALLAALRMAAGHDPVPRQVTASARHAYTLRTPGAVTAPRVPIPRTHKHPPHRNSPPRPGPEREPDPASRPRLLRFAAAGLAVDVEITVSDGLLDLAGRLLPNPGPGSRIDIRTPHLTQSRDISPTGHFAATGLPPGWFTVVCHRTGQPPVTTSWTLIRS</sequence>
<feature type="region of interest" description="Disordered" evidence="1">
    <location>
        <begin position="32"/>
        <end position="73"/>
    </location>
</feature>
<evidence type="ECO:0000313" key="3">
    <source>
        <dbReference type="Proteomes" id="UP000578449"/>
    </source>
</evidence>
<dbReference type="Proteomes" id="UP000578449">
    <property type="component" value="Unassembled WGS sequence"/>
</dbReference>
<dbReference type="RefSeq" id="WP_185052161.1">
    <property type="nucleotide sequence ID" value="NZ_BAABIX010000015.1"/>
</dbReference>
<name>A0A840PDH9_9ACTN</name>
<organism evidence="2 3">
    <name type="scientific">Thermocatellispora tengchongensis</name>
    <dbReference type="NCBI Taxonomy" id="1073253"/>
    <lineage>
        <taxon>Bacteria</taxon>
        <taxon>Bacillati</taxon>
        <taxon>Actinomycetota</taxon>
        <taxon>Actinomycetes</taxon>
        <taxon>Streptosporangiales</taxon>
        <taxon>Streptosporangiaceae</taxon>
        <taxon>Thermocatellispora</taxon>
    </lineage>
</organism>
<reference evidence="2 3" key="1">
    <citation type="submission" date="2020-08" db="EMBL/GenBank/DDBJ databases">
        <title>Genomic Encyclopedia of Type Strains, Phase IV (KMG-IV): sequencing the most valuable type-strain genomes for metagenomic binning, comparative biology and taxonomic classification.</title>
        <authorList>
            <person name="Goeker M."/>
        </authorList>
    </citation>
    <scope>NUCLEOTIDE SEQUENCE [LARGE SCALE GENOMIC DNA]</scope>
    <source>
        <strain evidence="2 3">DSM 45615</strain>
    </source>
</reference>
<feature type="compositionally biased region" description="Basic and acidic residues" evidence="1">
    <location>
        <begin position="64"/>
        <end position="73"/>
    </location>
</feature>
<dbReference type="EMBL" id="JACHGN010000010">
    <property type="protein sequence ID" value="MBB5135217.1"/>
    <property type="molecule type" value="Genomic_DNA"/>
</dbReference>
<comment type="caution">
    <text evidence="2">The sequence shown here is derived from an EMBL/GenBank/DDBJ whole genome shotgun (WGS) entry which is preliminary data.</text>
</comment>
<keyword evidence="3" id="KW-1185">Reference proteome</keyword>
<evidence type="ECO:0000256" key="1">
    <source>
        <dbReference type="SAM" id="MobiDB-lite"/>
    </source>
</evidence>
<evidence type="ECO:0000313" key="2">
    <source>
        <dbReference type="EMBL" id="MBB5135217.1"/>
    </source>
</evidence>
<protein>
    <submittedName>
        <fullName evidence="2">Uncharacterized protein</fullName>
    </submittedName>
</protein>
<gene>
    <name evidence="2" type="ORF">HNP84_004953</name>
</gene>
<proteinExistence type="predicted"/>